<accession>A0A1T2KT50</accession>
<dbReference type="CDD" id="cd05560">
    <property type="entry name" value="Xcc1710_like"/>
    <property type="match status" value="1"/>
</dbReference>
<name>A0A1T2KT50_9GAMM</name>
<dbReference type="EMBL" id="MPRJ01000058">
    <property type="protein sequence ID" value="OOZ36038.1"/>
    <property type="molecule type" value="Genomic_DNA"/>
</dbReference>
<dbReference type="OrthoDB" id="9800373at2"/>
<evidence type="ECO:0000313" key="1">
    <source>
        <dbReference type="EMBL" id="OOZ36038.1"/>
    </source>
</evidence>
<dbReference type="InterPro" id="IPR007523">
    <property type="entry name" value="NDUFAF3/AAMDC"/>
</dbReference>
<dbReference type="RefSeq" id="WP_078487708.1">
    <property type="nucleotide sequence ID" value="NZ_MPRJ01000058.1"/>
</dbReference>
<comment type="caution">
    <text evidence="1">The sequence shown here is derived from an EMBL/GenBank/DDBJ whole genome shotgun (WGS) entry which is preliminary data.</text>
</comment>
<gene>
    <name evidence="1" type="ORF">BOW51_09125</name>
</gene>
<evidence type="ECO:0000313" key="2">
    <source>
        <dbReference type="Proteomes" id="UP000190896"/>
    </source>
</evidence>
<sequence>MKFVETDPSSGYAVKAYTDGQLIIDEKVFTSSLILMPNKVIPDWGPENFQSLSADDFEQIAELKPDLVLLGTGEKHCFPSPALYHALVNAGIGLETMTTPAACRTYNILMSEGRKVAAALLLG</sequence>
<organism evidence="1 2">
    <name type="scientific">Solemya velesiana gill symbiont</name>
    <dbReference type="NCBI Taxonomy" id="1918948"/>
    <lineage>
        <taxon>Bacteria</taxon>
        <taxon>Pseudomonadati</taxon>
        <taxon>Pseudomonadota</taxon>
        <taxon>Gammaproteobacteria</taxon>
        <taxon>sulfur-oxidizing symbionts</taxon>
    </lineage>
</organism>
<dbReference type="Proteomes" id="UP000190896">
    <property type="component" value="Unassembled WGS sequence"/>
</dbReference>
<keyword evidence="2" id="KW-1185">Reference proteome</keyword>
<dbReference type="Gene3D" id="3.40.1230.10">
    <property type="entry name" value="MTH938-like"/>
    <property type="match status" value="1"/>
</dbReference>
<protein>
    <recommendedName>
        <fullName evidence="3">Xcc1710-like domain-containing protein</fullName>
    </recommendedName>
</protein>
<reference evidence="1 2" key="1">
    <citation type="submission" date="2016-11" db="EMBL/GenBank/DDBJ databases">
        <title>Mixed transmission modes and dynamic genome evolution in an obligate animal-bacterial symbiosis.</title>
        <authorList>
            <person name="Russell S.L."/>
            <person name="Corbett-Detig R.B."/>
            <person name="Cavanaugh C.M."/>
        </authorList>
    </citation>
    <scope>NUCLEOTIDE SEQUENCE [LARGE SCALE GENOMIC DNA]</scope>
    <source>
        <strain evidence="1">Se-Cadez</strain>
    </source>
</reference>
<dbReference type="PANTHER" id="PTHR21192">
    <property type="entry name" value="NUCLEAR PROTEIN E3-3"/>
    <property type="match status" value="1"/>
</dbReference>
<dbReference type="SUPFAM" id="SSF64076">
    <property type="entry name" value="MTH938-like"/>
    <property type="match status" value="1"/>
</dbReference>
<dbReference type="Pfam" id="PF04430">
    <property type="entry name" value="DUF498"/>
    <property type="match status" value="1"/>
</dbReference>
<dbReference type="InterPro" id="IPR036748">
    <property type="entry name" value="MTH938-like_sf"/>
</dbReference>
<evidence type="ECO:0008006" key="3">
    <source>
        <dbReference type="Google" id="ProtNLM"/>
    </source>
</evidence>
<dbReference type="PANTHER" id="PTHR21192:SF2">
    <property type="entry name" value="NADH DEHYDROGENASE [UBIQUINONE] 1 ALPHA SUBCOMPLEX ASSEMBLY FACTOR 3"/>
    <property type="match status" value="1"/>
</dbReference>
<proteinExistence type="predicted"/>
<dbReference type="AlphaFoldDB" id="A0A1T2KT50"/>